<dbReference type="OrthoDB" id="4350385at2"/>
<comment type="caution">
    <text evidence="3">The sequence shown here is derived from an EMBL/GenBank/DDBJ whole genome shotgun (WGS) entry which is preliminary data.</text>
</comment>
<evidence type="ECO:0008006" key="5">
    <source>
        <dbReference type="Google" id="ProtNLM"/>
    </source>
</evidence>
<protein>
    <recommendedName>
        <fullName evidence="5">Secreted protein</fullName>
    </recommendedName>
</protein>
<dbReference type="AlphaFoldDB" id="A0A6G2BCT4"/>
<feature type="region of interest" description="Disordered" evidence="1">
    <location>
        <begin position="35"/>
        <end position="72"/>
    </location>
</feature>
<evidence type="ECO:0000313" key="3">
    <source>
        <dbReference type="EMBL" id="MTE20091.1"/>
    </source>
</evidence>
<dbReference type="Proteomes" id="UP000473014">
    <property type="component" value="Unassembled WGS sequence"/>
</dbReference>
<keyword evidence="4" id="KW-1185">Reference proteome</keyword>
<keyword evidence="2" id="KW-0732">Signal</keyword>
<organism evidence="3 4">
    <name type="scientific">Streptomyces taklimakanensis</name>
    <dbReference type="NCBI Taxonomy" id="2569853"/>
    <lineage>
        <taxon>Bacteria</taxon>
        <taxon>Bacillati</taxon>
        <taxon>Actinomycetota</taxon>
        <taxon>Actinomycetes</taxon>
        <taxon>Kitasatosporales</taxon>
        <taxon>Streptomycetaceae</taxon>
        <taxon>Streptomyces</taxon>
    </lineage>
</organism>
<feature type="compositionally biased region" description="Basic and acidic residues" evidence="1">
    <location>
        <begin position="146"/>
        <end position="164"/>
    </location>
</feature>
<reference evidence="3 4" key="1">
    <citation type="submission" date="2019-11" db="EMBL/GenBank/DDBJ databases">
        <authorList>
            <person name="Yuan L."/>
        </authorList>
    </citation>
    <scope>NUCLEOTIDE SEQUENCE [LARGE SCALE GENOMIC DNA]</scope>
    <source>
        <strain evidence="3 4">TRM43335</strain>
    </source>
</reference>
<feature type="signal peptide" evidence="2">
    <location>
        <begin position="1"/>
        <end position="23"/>
    </location>
</feature>
<evidence type="ECO:0000256" key="2">
    <source>
        <dbReference type="SAM" id="SignalP"/>
    </source>
</evidence>
<dbReference type="EMBL" id="WIXO01000001">
    <property type="protein sequence ID" value="MTE20091.1"/>
    <property type="molecule type" value="Genomic_DNA"/>
</dbReference>
<dbReference type="RefSeq" id="WP_155071257.1">
    <property type="nucleotide sequence ID" value="NZ_WIXO01000001.1"/>
</dbReference>
<evidence type="ECO:0000313" key="4">
    <source>
        <dbReference type="Proteomes" id="UP000473014"/>
    </source>
</evidence>
<accession>A0A6G2BCT4</accession>
<sequence>MDEPQQCASNLRAIALASGVALAAILPLAVATAGQDGPASAEGAGGRSRPAAAVTTPAPSAPSGPVPGAGPSEVTAVCGRPSTAPRGVGAQTCVLSRNGVTWGRMYYRNTTGEPLYGALSLLGPGGHSVTVSCEMPAAGGSGVCDTPRRGTERTREDDREKEPEADPYTAIAEVAAPDGEGLLLRSGSEFAP</sequence>
<gene>
    <name evidence="3" type="ORF">F0L17_13370</name>
</gene>
<proteinExistence type="predicted"/>
<feature type="region of interest" description="Disordered" evidence="1">
    <location>
        <begin position="140"/>
        <end position="167"/>
    </location>
</feature>
<evidence type="ECO:0000256" key="1">
    <source>
        <dbReference type="SAM" id="MobiDB-lite"/>
    </source>
</evidence>
<feature type="chain" id="PRO_5038597694" description="Secreted protein" evidence="2">
    <location>
        <begin position="24"/>
        <end position="192"/>
    </location>
</feature>
<name>A0A6G2BCT4_9ACTN</name>